<keyword evidence="2" id="KW-1185">Reference proteome</keyword>
<dbReference type="HOGENOM" id="CLU_2961694_0_0_1"/>
<proteinExistence type="predicted"/>
<dbReference type="Proteomes" id="UP000054018">
    <property type="component" value="Unassembled WGS sequence"/>
</dbReference>
<evidence type="ECO:0000313" key="1">
    <source>
        <dbReference type="EMBL" id="KIK31298.1"/>
    </source>
</evidence>
<accession>A0A0D0AGU1</accession>
<reference evidence="1 2" key="1">
    <citation type="submission" date="2014-04" db="EMBL/GenBank/DDBJ databases">
        <authorList>
            <consortium name="DOE Joint Genome Institute"/>
            <person name="Kuo A."/>
            <person name="Kohler A."/>
            <person name="Costa M.D."/>
            <person name="Nagy L.G."/>
            <person name="Floudas D."/>
            <person name="Copeland A."/>
            <person name="Barry K.W."/>
            <person name="Cichocki N."/>
            <person name="Veneault-Fourrey C."/>
            <person name="LaButti K."/>
            <person name="Lindquist E.A."/>
            <person name="Lipzen A."/>
            <person name="Lundell T."/>
            <person name="Morin E."/>
            <person name="Murat C."/>
            <person name="Sun H."/>
            <person name="Tunlid A."/>
            <person name="Henrissat B."/>
            <person name="Grigoriev I.V."/>
            <person name="Hibbett D.S."/>
            <person name="Martin F."/>
            <person name="Nordberg H.P."/>
            <person name="Cantor M.N."/>
            <person name="Hua S.X."/>
        </authorList>
    </citation>
    <scope>NUCLEOTIDE SEQUENCE [LARGE SCALE GENOMIC DNA]</scope>
    <source>
        <strain evidence="1 2">441</strain>
    </source>
</reference>
<reference evidence="2" key="2">
    <citation type="submission" date="2015-01" db="EMBL/GenBank/DDBJ databases">
        <title>Evolutionary Origins and Diversification of the Mycorrhizal Mutualists.</title>
        <authorList>
            <consortium name="DOE Joint Genome Institute"/>
            <consortium name="Mycorrhizal Genomics Consortium"/>
            <person name="Kohler A."/>
            <person name="Kuo A."/>
            <person name="Nagy L.G."/>
            <person name="Floudas D."/>
            <person name="Copeland A."/>
            <person name="Barry K.W."/>
            <person name="Cichocki N."/>
            <person name="Veneault-Fourrey C."/>
            <person name="LaButti K."/>
            <person name="Lindquist E.A."/>
            <person name="Lipzen A."/>
            <person name="Lundell T."/>
            <person name="Morin E."/>
            <person name="Murat C."/>
            <person name="Riley R."/>
            <person name="Ohm R."/>
            <person name="Sun H."/>
            <person name="Tunlid A."/>
            <person name="Henrissat B."/>
            <person name="Grigoriev I.V."/>
            <person name="Hibbett D.S."/>
            <person name="Martin F."/>
        </authorList>
    </citation>
    <scope>NUCLEOTIDE SEQUENCE [LARGE SCALE GENOMIC DNA]</scope>
    <source>
        <strain evidence="2">441</strain>
    </source>
</reference>
<protein>
    <submittedName>
        <fullName evidence="1">Uncharacterized protein</fullName>
    </submittedName>
</protein>
<gene>
    <name evidence="1" type="ORF">PISMIDRAFT_140092</name>
</gene>
<name>A0A0D0AGU1_9AGAM</name>
<dbReference type="EMBL" id="KN833685">
    <property type="protein sequence ID" value="KIK31298.1"/>
    <property type="molecule type" value="Genomic_DNA"/>
</dbReference>
<evidence type="ECO:0000313" key="2">
    <source>
        <dbReference type="Proteomes" id="UP000054018"/>
    </source>
</evidence>
<dbReference type="AlphaFoldDB" id="A0A0D0AGU1"/>
<organism evidence="1 2">
    <name type="scientific">Pisolithus microcarpus 441</name>
    <dbReference type="NCBI Taxonomy" id="765257"/>
    <lineage>
        <taxon>Eukaryota</taxon>
        <taxon>Fungi</taxon>
        <taxon>Dikarya</taxon>
        <taxon>Basidiomycota</taxon>
        <taxon>Agaricomycotina</taxon>
        <taxon>Agaricomycetes</taxon>
        <taxon>Agaricomycetidae</taxon>
        <taxon>Boletales</taxon>
        <taxon>Sclerodermatineae</taxon>
        <taxon>Pisolithaceae</taxon>
        <taxon>Pisolithus</taxon>
    </lineage>
</organism>
<sequence length="59" mass="6667">MEVCLYPYCVNQGFLLSASDEVVVLSPPKKNPKKILVAARFELARTFAHWDSNFLNPTP</sequence>